<proteinExistence type="predicted"/>
<dbReference type="InParanoid" id="A0A1X2GZM0"/>
<dbReference type="Proteomes" id="UP000242180">
    <property type="component" value="Unassembled WGS sequence"/>
</dbReference>
<dbReference type="InterPro" id="IPR036047">
    <property type="entry name" value="F-box-like_dom_sf"/>
</dbReference>
<gene>
    <name evidence="1" type="ORF">BCR43DRAFT_499776</name>
</gene>
<dbReference type="EMBL" id="MCGN01000013">
    <property type="protein sequence ID" value="ORY89968.1"/>
    <property type="molecule type" value="Genomic_DNA"/>
</dbReference>
<keyword evidence="2" id="KW-1185">Reference proteome</keyword>
<dbReference type="OrthoDB" id="2235165at2759"/>
<comment type="caution">
    <text evidence="1">The sequence shown here is derived from an EMBL/GenBank/DDBJ whole genome shotgun (WGS) entry which is preliminary data.</text>
</comment>
<dbReference type="Gene3D" id="3.80.10.10">
    <property type="entry name" value="Ribonuclease Inhibitor"/>
    <property type="match status" value="1"/>
</dbReference>
<name>A0A1X2GZM0_SYNRA</name>
<dbReference type="Gene3D" id="1.20.1280.50">
    <property type="match status" value="1"/>
</dbReference>
<dbReference type="AlphaFoldDB" id="A0A1X2GZM0"/>
<evidence type="ECO:0008006" key="3">
    <source>
        <dbReference type="Google" id="ProtNLM"/>
    </source>
</evidence>
<dbReference type="SUPFAM" id="SSF81383">
    <property type="entry name" value="F-box domain"/>
    <property type="match status" value="1"/>
</dbReference>
<evidence type="ECO:0000313" key="1">
    <source>
        <dbReference type="EMBL" id="ORY89968.1"/>
    </source>
</evidence>
<reference evidence="1 2" key="1">
    <citation type="submission" date="2016-07" db="EMBL/GenBank/DDBJ databases">
        <title>Pervasive Adenine N6-methylation of Active Genes in Fungi.</title>
        <authorList>
            <consortium name="DOE Joint Genome Institute"/>
            <person name="Mondo S.J."/>
            <person name="Dannebaum R.O."/>
            <person name="Kuo R.C."/>
            <person name="Labutti K."/>
            <person name="Haridas S."/>
            <person name="Kuo A."/>
            <person name="Salamov A."/>
            <person name="Ahrendt S.R."/>
            <person name="Lipzen A."/>
            <person name="Sullivan W."/>
            <person name="Andreopoulos W.B."/>
            <person name="Clum A."/>
            <person name="Lindquist E."/>
            <person name="Daum C."/>
            <person name="Ramamoorthy G.K."/>
            <person name="Gryganskyi A."/>
            <person name="Culley D."/>
            <person name="Magnuson J.K."/>
            <person name="James T.Y."/>
            <person name="O'Malley M.A."/>
            <person name="Stajich J.E."/>
            <person name="Spatafora J.W."/>
            <person name="Visel A."/>
            <person name="Grigoriev I.V."/>
        </authorList>
    </citation>
    <scope>NUCLEOTIDE SEQUENCE [LARGE SCALE GENOMIC DNA]</scope>
    <source>
        <strain evidence="1 2">NRRL 2496</strain>
    </source>
</reference>
<protein>
    <recommendedName>
        <fullName evidence="3">F-box domain-containing protein</fullName>
    </recommendedName>
</protein>
<accession>A0A1X2GZM0</accession>
<evidence type="ECO:0000313" key="2">
    <source>
        <dbReference type="Proteomes" id="UP000242180"/>
    </source>
</evidence>
<dbReference type="SUPFAM" id="SSF52047">
    <property type="entry name" value="RNI-like"/>
    <property type="match status" value="1"/>
</dbReference>
<organism evidence="1 2">
    <name type="scientific">Syncephalastrum racemosum</name>
    <name type="common">Filamentous fungus</name>
    <dbReference type="NCBI Taxonomy" id="13706"/>
    <lineage>
        <taxon>Eukaryota</taxon>
        <taxon>Fungi</taxon>
        <taxon>Fungi incertae sedis</taxon>
        <taxon>Mucoromycota</taxon>
        <taxon>Mucoromycotina</taxon>
        <taxon>Mucoromycetes</taxon>
        <taxon>Mucorales</taxon>
        <taxon>Syncephalastraceae</taxon>
        <taxon>Syncephalastrum</taxon>
    </lineage>
</organism>
<sequence>MTTKDETESWSLEDGLGLSLKKAIEENNTDVAESLCVLLSHVLESKIRQSLNACDYSTALQRTEWLLQVRPSSPSPILLFCEIYVRLGWLDYALEMCYEGASFFSEKSVFRDRIDWIMQYKSERRDPMQCFPPELVTRIFEFAPEKRITSRCVSRLWRDTLDQLPIWRRLTINRDNSNLFLEFGSAADIDIPPPASIMTPALQHLTWSTFYPPSYVIQSLDARGCTQLQSLNFTMKTNSPFSAVPDPDFCYNIRHLGDHLTDLTVDVPYHQRYVIRRLLASLPQLVSLKYYHRFPERRAEEADLHVDDALPQGPLKLKYLQCLGEKWPPEDFTGLAPLVPELVSFIVRPDPDPDHTSASWAITGEFMEHCPQLETLIWKYSIQPYLDILSRPGGPTIATDTFPEADLSPGVRHLILDSGLQVNDMTLYDFMREHQATLEALYCAIEIHVPFGQDRVLPQLEFPRLRWLSIGFCLPRGCDTLSSLPSICPRLEALRLKFLDFALTTDDVRPLSQFSRLHSLRINSCSFESADTLLTLFEGIIASHCPLLSLELSPLYGDELVTNSVLDALGRITSLKRLVISTEERALSKDNLDAFLNSASESGLAKSLEYLDFFKFDMMPRALWCTLLYSTFTKAHIALNMRQLRNPR</sequence>
<dbReference type="InterPro" id="IPR032675">
    <property type="entry name" value="LRR_dom_sf"/>
</dbReference>